<feature type="transmembrane region" description="Helical" evidence="1">
    <location>
        <begin position="16"/>
        <end position="37"/>
    </location>
</feature>
<dbReference type="EMBL" id="NPKJ01000048">
    <property type="protein sequence ID" value="PAQ08619.1"/>
    <property type="molecule type" value="Genomic_DNA"/>
</dbReference>
<keyword evidence="3" id="KW-1185">Reference proteome</keyword>
<feature type="transmembrane region" description="Helical" evidence="1">
    <location>
        <begin position="63"/>
        <end position="88"/>
    </location>
</feature>
<accession>A0A271LKH9</accession>
<protein>
    <submittedName>
        <fullName evidence="2">Uncharacterized protein</fullName>
    </submittedName>
</protein>
<sequence>MAKPILYSDGDKLERTLSVAIFLIVFTCAIVILFFNIDSIRMEISYSKLFSDETRLTIASDPFLAVLGFFSLFSVSVLSMVMILLLIWRCSTKVAHVVSEVFRDDRP</sequence>
<evidence type="ECO:0000256" key="1">
    <source>
        <dbReference type="SAM" id="Phobius"/>
    </source>
</evidence>
<keyword evidence="1" id="KW-0472">Membrane</keyword>
<reference evidence="2 3" key="1">
    <citation type="submission" date="2017-08" db="EMBL/GenBank/DDBJ databases">
        <title>Mesorhizobium wenxinae sp. nov., a novel rhizobial species isolated from root nodules of chickpea (Cicer arietinum L.).</title>
        <authorList>
            <person name="Zhang J."/>
        </authorList>
    </citation>
    <scope>NUCLEOTIDE SEQUENCE [LARGE SCALE GENOMIC DNA]</scope>
    <source>
        <strain evidence="2 3">SDW018</strain>
    </source>
</reference>
<evidence type="ECO:0000313" key="3">
    <source>
        <dbReference type="Proteomes" id="UP000216442"/>
    </source>
</evidence>
<gene>
    <name evidence="2" type="ORF">CIT26_17030</name>
</gene>
<evidence type="ECO:0000313" key="2">
    <source>
        <dbReference type="EMBL" id="PAQ08619.1"/>
    </source>
</evidence>
<organism evidence="2 3">
    <name type="scientific">Mesorhizobium temperatum</name>
    <dbReference type="NCBI Taxonomy" id="241416"/>
    <lineage>
        <taxon>Bacteria</taxon>
        <taxon>Pseudomonadati</taxon>
        <taxon>Pseudomonadota</taxon>
        <taxon>Alphaproteobacteria</taxon>
        <taxon>Hyphomicrobiales</taxon>
        <taxon>Phyllobacteriaceae</taxon>
        <taxon>Mesorhizobium</taxon>
    </lineage>
</organism>
<keyword evidence="1" id="KW-0812">Transmembrane</keyword>
<keyword evidence="1" id="KW-1133">Transmembrane helix</keyword>
<comment type="caution">
    <text evidence="2">The sequence shown here is derived from an EMBL/GenBank/DDBJ whole genome shotgun (WGS) entry which is preliminary data.</text>
</comment>
<proteinExistence type="predicted"/>
<dbReference type="Proteomes" id="UP000216442">
    <property type="component" value="Unassembled WGS sequence"/>
</dbReference>
<name>A0A271LKH9_9HYPH</name>
<dbReference type="AlphaFoldDB" id="A0A271LKH9"/>